<sequence>MCRPTPAAYHHIKDLDCIQHAFALPGPTGRDTERLHSLLSQSLVGQKSPSILLAFWRFDRSKNNHGRTKDAHQLMNCQLSLRRHHKLPGTDLRAQKCVETGIKRASCVICLVFSAPKHGHPGPWAFA</sequence>
<dbReference type="OrthoDB" id="10527773at2759"/>
<dbReference type="Proteomes" id="UP000176998">
    <property type="component" value="Unassembled WGS sequence"/>
</dbReference>
<keyword evidence="2" id="KW-1185">Reference proteome</keyword>
<dbReference type="EMBL" id="MJBS01000054">
    <property type="protein sequence ID" value="OHE97748.1"/>
    <property type="molecule type" value="Genomic_DNA"/>
</dbReference>
<name>A0A1G4B8G5_9PEZI</name>
<dbReference type="RefSeq" id="XP_022474901.1">
    <property type="nucleotide sequence ID" value="XM_022618591.1"/>
</dbReference>
<protein>
    <submittedName>
        <fullName evidence="1">Uncharacterized protein</fullName>
    </submittedName>
</protein>
<dbReference type="GeneID" id="34560101"/>
<reference evidence="1 2" key="1">
    <citation type="submission" date="2016-09" db="EMBL/GenBank/DDBJ databases">
        <authorList>
            <person name="Capua I."/>
            <person name="De Benedictis P."/>
            <person name="Joannis T."/>
            <person name="Lombin L.H."/>
            <person name="Cattoli G."/>
        </authorList>
    </citation>
    <scope>NUCLEOTIDE SEQUENCE [LARGE SCALE GENOMIC DNA]</scope>
    <source>
        <strain evidence="1 2">IMI 309357</strain>
    </source>
</reference>
<organism evidence="1 2">
    <name type="scientific">Colletotrichum orchidophilum</name>
    <dbReference type="NCBI Taxonomy" id="1209926"/>
    <lineage>
        <taxon>Eukaryota</taxon>
        <taxon>Fungi</taxon>
        <taxon>Dikarya</taxon>
        <taxon>Ascomycota</taxon>
        <taxon>Pezizomycotina</taxon>
        <taxon>Sordariomycetes</taxon>
        <taxon>Hypocreomycetidae</taxon>
        <taxon>Glomerellales</taxon>
        <taxon>Glomerellaceae</taxon>
        <taxon>Colletotrichum</taxon>
    </lineage>
</organism>
<evidence type="ECO:0000313" key="1">
    <source>
        <dbReference type="EMBL" id="OHE97748.1"/>
    </source>
</evidence>
<evidence type="ECO:0000313" key="2">
    <source>
        <dbReference type="Proteomes" id="UP000176998"/>
    </source>
</evidence>
<accession>A0A1G4B8G5</accession>
<comment type="caution">
    <text evidence="1">The sequence shown here is derived from an EMBL/GenBank/DDBJ whole genome shotgun (WGS) entry which is preliminary data.</text>
</comment>
<dbReference type="AlphaFoldDB" id="A0A1G4B8G5"/>
<gene>
    <name evidence="1" type="ORF">CORC01_06953</name>
</gene>
<proteinExistence type="predicted"/>